<dbReference type="InterPro" id="IPR008271">
    <property type="entry name" value="Ser/Thr_kinase_AS"/>
</dbReference>
<dbReference type="GO" id="GO:0000407">
    <property type="term" value="C:phagophore assembly site"/>
    <property type="evidence" value="ECO:0000318"/>
    <property type="project" value="GO_Central"/>
</dbReference>
<comment type="similarity">
    <text evidence="6">Belongs to the protein kinase superfamily.</text>
</comment>
<dbReference type="EMBL" id="CT868041">
    <property type="protein sequence ID" value="CAK65773.1"/>
    <property type="molecule type" value="Genomic_DNA"/>
</dbReference>
<dbReference type="InterPro" id="IPR011009">
    <property type="entry name" value="Kinase-like_dom_sf"/>
</dbReference>
<evidence type="ECO:0000256" key="5">
    <source>
        <dbReference type="PROSITE-ProRule" id="PRU10141"/>
    </source>
</evidence>
<dbReference type="InParanoid" id="A0C4Q6"/>
<dbReference type="STRING" id="5888.A0C4Q6"/>
<accession>A0C4Q6</accession>
<organism evidence="8 9">
    <name type="scientific">Paramecium tetraurelia</name>
    <dbReference type="NCBI Taxonomy" id="5888"/>
    <lineage>
        <taxon>Eukaryota</taxon>
        <taxon>Sar</taxon>
        <taxon>Alveolata</taxon>
        <taxon>Ciliophora</taxon>
        <taxon>Intramacronucleata</taxon>
        <taxon>Oligohymenophorea</taxon>
        <taxon>Peniculida</taxon>
        <taxon>Parameciidae</taxon>
        <taxon>Paramecium</taxon>
    </lineage>
</organism>
<dbReference type="GO" id="GO:0005524">
    <property type="term" value="F:ATP binding"/>
    <property type="evidence" value="ECO:0007669"/>
    <property type="project" value="UniProtKB-UniRule"/>
</dbReference>
<evidence type="ECO:0000256" key="4">
    <source>
        <dbReference type="ARBA" id="ARBA00022840"/>
    </source>
</evidence>
<reference evidence="8 9" key="1">
    <citation type="journal article" date="2006" name="Nature">
        <title>Global trends of whole-genome duplications revealed by the ciliate Paramecium tetraurelia.</title>
        <authorList>
            <consortium name="Genoscope"/>
            <person name="Aury J.-M."/>
            <person name="Jaillon O."/>
            <person name="Duret L."/>
            <person name="Noel B."/>
            <person name="Jubin C."/>
            <person name="Porcel B.M."/>
            <person name="Segurens B."/>
            <person name="Daubin V."/>
            <person name="Anthouard V."/>
            <person name="Aiach N."/>
            <person name="Arnaiz O."/>
            <person name="Billaut A."/>
            <person name="Beisson J."/>
            <person name="Blanc I."/>
            <person name="Bouhouche K."/>
            <person name="Camara F."/>
            <person name="Duharcourt S."/>
            <person name="Guigo R."/>
            <person name="Gogendeau D."/>
            <person name="Katinka M."/>
            <person name="Keller A.-M."/>
            <person name="Kissmehl R."/>
            <person name="Klotz C."/>
            <person name="Koll F."/>
            <person name="Le Moue A."/>
            <person name="Lepere C."/>
            <person name="Malinsky S."/>
            <person name="Nowacki M."/>
            <person name="Nowak J.K."/>
            <person name="Plattner H."/>
            <person name="Poulain J."/>
            <person name="Ruiz F."/>
            <person name="Serrano V."/>
            <person name="Zagulski M."/>
            <person name="Dessen P."/>
            <person name="Betermier M."/>
            <person name="Weissenbach J."/>
            <person name="Scarpelli C."/>
            <person name="Schachter V."/>
            <person name="Sperling L."/>
            <person name="Meyer E."/>
            <person name="Cohen J."/>
            <person name="Wincker P."/>
        </authorList>
    </citation>
    <scope>NUCLEOTIDE SEQUENCE [LARGE SCALE GENOMIC DNA]</scope>
    <source>
        <strain evidence="8 9">Stock d4-2</strain>
    </source>
</reference>
<dbReference type="GO" id="GO:0005829">
    <property type="term" value="C:cytosol"/>
    <property type="evidence" value="ECO:0000318"/>
    <property type="project" value="GO_Central"/>
</dbReference>
<dbReference type="GO" id="GO:0016020">
    <property type="term" value="C:membrane"/>
    <property type="evidence" value="ECO:0000318"/>
    <property type="project" value="GO_Central"/>
</dbReference>
<dbReference type="Proteomes" id="UP000000600">
    <property type="component" value="Unassembled WGS sequence"/>
</dbReference>
<evidence type="ECO:0000256" key="1">
    <source>
        <dbReference type="ARBA" id="ARBA00022679"/>
    </source>
</evidence>
<dbReference type="FunFam" id="3.30.200.20:FF:001257">
    <property type="entry name" value="AGAP002515-PA"/>
    <property type="match status" value="1"/>
</dbReference>
<keyword evidence="4 5" id="KW-0067">ATP-binding</keyword>
<dbReference type="KEGG" id="ptm:GSPATT00006272001"/>
<keyword evidence="9" id="KW-1185">Reference proteome</keyword>
<dbReference type="InterPro" id="IPR000719">
    <property type="entry name" value="Prot_kinase_dom"/>
</dbReference>
<dbReference type="GeneID" id="5018955"/>
<dbReference type="RefSeq" id="XP_001433170.1">
    <property type="nucleotide sequence ID" value="XM_001433133.1"/>
</dbReference>
<protein>
    <recommendedName>
        <fullName evidence="7">Protein kinase domain-containing protein</fullName>
    </recommendedName>
</protein>
<dbReference type="AlphaFoldDB" id="A0C4Q6"/>
<evidence type="ECO:0000259" key="7">
    <source>
        <dbReference type="PROSITE" id="PS50011"/>
    </source>
</evidence>
<dbReference type="eggNOG" id="KOG0595">
    <property type="taxonomic scope" value="Eukaryota"/>
</dbReference>
<dbReference type="GO" id="GO:0005776">
    <property type="term" value="C:autophagosome"/>
    <property type="evidence" value="ECO:0000318"/>
    <property type="project" value="GO_Central"/>
</dbReference>
<dbReference type="GO" id="GO:0004674">
    <property type="term" value="F:protein serine/threonine kinase activity"/>
    <property type="evidence" value="ECO:0000318"/>
    <property type="project" value="GO_Central"/>
</dbReference>
<keyword evidence="3" id="KW-0418">Kinase</keyword>
<dbReference type="GO" id="GO:0005737">
    <property type="term" value="C:cytoplasm"/>
    <property type="evidence" value="ECO:0000318"/>
    <property type="project" value="GO_Central"/>
</dbReference>
<evidence type="ECO:0000313" key="8">
    <source>
        <dbReference type="EMBL" id="CAK65773.1"/>
    </source>
</evidence>
<dbReference type="Gene3D" id="1.10.510.10">
    <property type="entry name" value="Transferase(Phosphotransferase) domain 1"/>
    <property type="match status" value="1"/>
</dbReference>
<dbReference type="PANTHER" id="PTHR24348:SF22">
    <property type="entry name" value="NON-SPECIFIC SERINE_THREONINE PROTEIN KINASE"/>
    <property type="match status" value="1"/>
</dbReference>
<dbReference type="Pfam" id="PF00069">
    <property type="entry name" value="Pkinase"/>
    <property type="match status" value="1"/>
</dbReference>
<dbReference type="GO" id="GO:0000045">
    <property type="term" value="P:autophagosome assembly"/>
    <property type="evidence" value="ECO:0000318"/>
    <property type="project" value="GO_Central"/>
</dbReference>
<dbReference type="SUPFAM" id="SSF56112">
    <property type="entry name" value="Protein kinase-like (PK-like)"/>
    <property type="match status" value="1"/>
</dbReference>
<dbReference type="InterPro" id="IPR017441">
    <property type="entry name" value="Protein_kinase_ATP_BS"/>
</dbReference>
<dbReference type="HOGENOM" id="CLU_000288_63_0_1"/>
<keyword evidence="1" id="KW-0808">Transferase</keyword>
<feature type="binding site" evidence="5">
    <location>
        <position position="39"/>
    </location>
    <ligand>
        <name>ATP</name>
        <dbReference type="ChEBI" id="CHEBI:30616"/>
    </ligand>
</feature>
<dbReference type="OrthoDB" id="346907at2759"/>
<dbReference type="PROSITE" id="PS00108">
    <property type="entry name" value="PROTEIN_KINASE_ST"/>
    <property type="match status" value="1"/>
</dbReference>
<evidence type="ECO:0000256" key="2">
    <source>
        <dbReference type="ARBA" id="ARBA00022741"/>
    </source>
</evidence>
<evidence type="ECO:0000256" key="6">
    <source>
        <dbReference type="RuleBase" id="RU000304"/>
    </source>
</evidence>
<dbReference type="SMART" id="SM00220">
    <property type="entry name" value="S_TKc"/>
    <property type="match status" value="1"/>
</dbReference>
<evidence type="ECO:0000256" key="3">
    <source>
        <dbReference type="ARBA" id="ARBA00022777"/>
    </source>
</evidence>
<sequence length="243" mass="28480">MLQKQLNNYIYEERNIGGGQFSEVFLGFEIYTKEKVAIKQIDCSRMRDQVMIQMMKNEIGILKIIPKQQNILKFYDVFQNNQLVYIITEYCNQGDLQQFILNHQITEDLAKDLITQILDGLQHCKNNYIIHRDIKPANIFMCNGIPKLADFGFALCKNLQNGIDIQNYNVGTPMYMAPETLLNNHYSFKSDIWSAGAVLYEMVFGQQPFRSQTEPELVQKLKAYIKRMDYFIIHSSVLVFWIF</sequence>
<dbReference type="InterPro" id="IPR045269">
    <property type="entry name" value="Atg1-like"/>
</dbReference>
<dbReference type="OMA" id="CHINSSK"/>
<proteinExistence type="inferred from homology"/>
<dbReference type="PANTHER" id="PTHR24348">
    <property type="entry name" value="SERINE/THREONINE-PROTEIN KINASE UNC-51-RELATED"/>
    <property type="match status" value="1"/>
</dbReference>
<evidence type="ECO:0000313" key="9">
    <source>
        <dbReference type="Proteomes" id="UP000000600"/>
    </source>
</evidence>
<keyword evidence="6" id="KW-0723">Serine/threonine-protein kinase</keyword>
<keyword evidence="2 5" id="KW-0547">Nucleotide-binding</keyword>
<gene>
    <name evidence="8" type="ORF">GSPATT00006272001</name>
</gene>
<name>A0C4Q6_PARTE</name>
<feature type="domain" description="Protein kinase" evidence="7">
    <location>
        <begin position="10"/>
        <end position="243"/>
    </location>
</feature>
<dbReference type="PROSITE" id="PS00107">
    <property type="entry name" value="PROTEIN_KINASE_ATP"/>
    <property type="match status" value="1"/>
</dbReference>
<dbReference type="PROSITE" id="PS50011">
    <property type="entry name" value="PROTEIN_KINASE_DOM"/>
    <property type="match status" value="1"/>
</dbReference>
<dbReference type="GO" id="GO:0010506">
    <property type="term" value="P:regulation of autophagy"/>
    <property type="evidence" value="ECO:0000318"/>
    <property type="project" value="GO_Central"/>
</dbReference>